<sequence length="121" mass="13719">MLRDDVARDDRMRIRRNGVPSTITYRSPILFKSMRNIIDQQVINAPLTSLGYASMMARQAGDGPECPPSPTHSPRMSSSYCIHVGAYLFGDDYDLSKSDVLTFNELFYHDTFQFKKSTISS</sequence>
<keyword evidence="2" id="KW-1185">Reference proteome</keyword>
<accession>A0ABQ4XZ55</accession>
<evidence type="ECO:0000313" key="1">
    <source>
        <dbReference type="EMBL" id="GJS70723.1"/>
    </source>
</evidence>
<evidence type="ECO:0000313" key="2">
    <source>
        <dbReference type="Proteomes" id="UP001151760"/>
    </source>
</evidence>
<dbReference type="EMBL" id="BQNB010009952">
    <property type="protein sequence ID" value="GJS70723.1"/>
    <property type="molecule type" value="Genomic_DNA"/>
</dbReference>
<reference evidence="1" key="1">
    <citation type="journal article" date="2022" name="Int. J. Mol. Sci.">
        <title>Draft Genome of Tanacetum Coccineum: Genomic Comparison of Closely Related Tanacetum-Family Plants.</title>
        <authorList>
            <person name="Yamashiro T."/>
            <person name="Shiraishi A."/>
            <person name="Nakayama K."/>
            <person name="Satake H."/>
        </authorList>
    </citation>
    <scope>NUCLEOTIDE SEQUENCE</scope>
</reference>
<proteinExistence type="predicted"/>
<reference evidence="1" key="2">
    <citation type="submission" date="2022-01" db="EMBL/GenBank/DDBJ databases">
        <authorList>
            <person name="Yamashiro T."/>
            <person name="Shiraishi A."/>
            <person name="Satake H."/>
            <person name="Nakayama K."/>
        </authorList>
    </citation>
    <scope>NUCLEOTIDE SEQUENCE</scope>
</reference>
<comment type="caution">
    <text evidence="1">The sequence shown here is derived from an EMBL/GenBank/DDBJ whole genome shotgun (WGS) entry which is preliminary data.</text>
</comment>
<gene>
    <name evidence="1" type="ORF">Tco_0703564</name>
</gene>
<name>A0ABQ4XZ55_9ASTR</name>
<organism evidence="1 2">
    <name type="scientific">Tanacetum coccineum</name>
    <dbReference type="NCBI Taxonomy" id="301880"/>
    <lineage>
        <taxon>Eukaryota</taxon>
        <taxon>Viridiplantae</taxon>
        <taxon>Streptophyta</taxon>
        <taxon>Embryophyta</taxon>
        <taxon>Tracheophyta</taxon>
        <taxon>Spermatophyta</taxon>
        <taxon>Magnoliopsida</taxon>
        <taxon>eudicotyledons</taxon>
        <taxon>Gunneridae</taxon>
        <taxon>Pentapetalae</taxon>
        <taxon>asterids</taxon>
        <taxon>campanulids</taxon>
        <taxon>Asterales</taxon>
        <taxon>Asteraceae</taxon>
        <taxon>Asteroideae</taxon>
        <taxon>Anthemideae</taxon>
        <taxon>Anthemidinae</taxon>
        <taxon>Tanacetum</taxon>
    </lineage>
</organism>
<protein>
    <submittedName>
        <fullName evidence="1">Uncharacterized protein</fullName>
    </submittedName>
</protein>
<dbReference type="Proteomes" id="UP001151760">
    <property type="component" value="Unassembled WGS sequence"/>
</dbReference>